<name>A0A9P0E7J7_NEZVI</name>
<dbReference type="EMBL" id="OV725077">
    <property type="protein sequence ID" value="CAH1389877.1"/>
    <property type="molecule type" value="Genomic_DNA"/>
</dbReference>
<gene>
    <name evidence="1" type="ORF">NEZAVI_LOCUS1172</name>
</gene>
<evidence type="ECO:0000313" key="2">
    <source>
        <dbReference type="Proteomes" id="UP001152798"/>
    </source>
</evidence>
<keyword evidence="2" id="KW-1185">Reference proteome</keyword>
<evidence type="ECO:0000313" key="1">
    <source>
        <dbReference type="EMBL" id="CAH1389877.1"/>
    </source>
</evidence>
<reference evidence="1" key="1">
    <citation type="submission" date="2022-01" db="EMBL/GenBank/DDBJ databases">
        <authorList>
            <person name="King R."/>
        </authorList>
    </citation>
    <scope>NUCLEOTIDE SEQUENCE</scope>
</reference>
<dbReference type="Proteomes" id="UP001152798">
    <property type="component" value="Chromosome 1"/>
</dbReference>
<proteinExistence type="predicted"/>
<sequence length="15" mass="1779">MGCTSLERMRRIRIG</sequence>
<protein>
    <submittedName>
        <fullName evidence="1">Uncharacterized protein</fullName>
    </submittedName>
</protein>
<accession>A0A9P0E7J7</accession>
<organism evidence="1 2">
    <name type="scientific">Nezara viridula</name>
    <name type="common">Southern green stink bug</name>
    <name type="synonym">Cimex viridulus</name>
    <dbReference type="NCBI Taxonomy" id="85310"/>
    <lineage>
        <taxon>Eukaryota</taxon>
        <taxon>Metazoa</taxon>
        <taxon>Ecdysozoa</taxon>
        <taxon>Arthropoda</taxon>
        <taxon>Hexapoda</taxon>
        <taxon>Insecta</taxon>
        <taxon>Pterygota</taxon>
        <taxon>Neoptera</taxon>
        <taxon>Paraneoptera</taxon>
        <taxon>Hemiptera</taxon>
        <taxon>Heteroptera</taxon>
        <taxon>Panheteroptera</taxon>
        <taxon>Pentatomomorpha</taxon>
        <taxon>Pentatomoidea</taxon>
        <taxon>Pentatomidae</taxon>
        <taxon>Pentatominae</taxon>
        <taxon>Nezara</taxon>
    </lineage>
</organism>